<dbReference type="Proteomes" id="UP001597168">
    <property type="component" value="Unassembled WGS sequence"/>
</dbReference>
<dbReference type="EMBL" id="JBHTLK010000086">
    <property type="protein sequence ID" value="MFD1148988.1"/>
    <property type="molecule type" value="Genomic_DNA"/>
</dbReference>
<name>A0ABW3QVW8_9PSEU</name>
<evidence type="ECO:0000256" key="1">
    <source>
        <dbReference type="SAM" id="MobiDB-lite"/>
    </source>
</evidence>
<feature type="transmembrane region" description="Helical" evidence="2">
    <location>
        <begin position="430"/>
        <end position="448"/>
    </location>
</feature>
<keyword evidence="2" id="KW-1133">Transmembrane helix</keyword>
<evidence type="ECO:0000313" key="3">
    <source>
        <dbReference type="EMBL" id="MFD1148988.1"/>
    </source>
</evidence>
<sequence length="687" mass="76165">MNDPNANGPFPGGPHVNNHNEAHAGAHVGQQVGFQYGDTAIHYESVYHINHGDPPERRHEVARNFLAGGTPREAERIFHQLLWAGHVTTERTYYYVLSVVSDRSFHDVSGELPERIIVAHKMCASLAEDGWSEALAVVVRLIRAVLREVADEPTDEALADVIDTYKALPAARQDEIAQHLGMILNGVVKEKLESQHAIRVVTERLKPRRAARAWKFFEPDPAKPRPYASSPVRPEQADKVGLVAGAGAVVLGVVAALIDATLVGLLLGLPLLAGAGYLLVRHGGACEAVRMRNAAKRREVTPPPHPVVPRSPGHWVTTAFVEEVHRLVDGCFAEARPHVSGDWPAYTAGVKAHLKQRFVDQYGNARVTAAQLRWLMRWHARQVAAGWSTHALFRNQIPIPPRDTHLFQAGVAAGVMGLLVLLFANGPLPVLLLGVGGFFAVKGAMRITGSRGVDAFLRDDAEQLYAAEERAYLEWLETLADRPSDGEMAHWLAMDKAYLRDSAVKRAKLSAHDLVTHVVMTEGAPGALRARVLHGPPRFSRYVVQIFLLTRSGVRETRVELDFLTGDAWNERRHLFRYDALASASVTEKGLRATRGEGPRTKEVERLRSRAFQLTLVNGRDITVVAENFRNQQDDHIEDESELFVVALQTSGIDAALPILEAVAAEGSDWIARDHERRQRWSRDWYE</sequence>
<accession>A0ABW3QVW8</accession>
<proteinExistence type="predicted"/>
<gene>
    <name evidence="3" type="ORF">ACFQ3T_17800</name>
</gene>
<feature type="transmembrane region" description="Helical" evidence="2">
    <location>
        <begin position="240"/>
        <end position="258"/>
    </location>
</feature>
<keyword evidence="4" id="KW-1185">Reference proteome</keyword>
<feature type="transmembrane region" description="Helical" evidence="2">
    <location>
        <begin position="264"/>
        <end position="280"/>
    </location>
</feature>
<keyword evidence="2" id="KW-0472">Membrane</keyword>
<feature type="region of interest" description="Disordered" evidence="1">
    <location>
        <begin position="1"/>
        <end position="21"/>
    </location>
</feature>
<evidence type="ECO:0000313" key="4">
    <source>
        <dbReference type="Proteomes" id="UP001597168"/>
    </source>
</evidence>
<evidence type="ECO:0000256" key="2">
    <source>
        <dbReference type="SAM" id="Phobius"/>
    </source>
</evidence>
<organism evidence="3 4">
    <name type="scientific">Saccharothrix hoggarensis</name>
    <dbReference type="NCBI Taxonomy" id="913853"/>
    <lineage>
        <taxon>Bacteria</taxon>
        <taxon>Bacillati</taxon>
        <taxon>Actinomycetota</taxon>
        <taxon>Actinomycetes</taxon>
        <taxon>Pseudonocardiales</taxon>
        <taxon>Pseudonocardiaceae</taxon>
        <taxon>Saccharothrix</taxon>
    </lineage>
</organism>
<protein>
    <submittedName>
        <fullName evidence="3">Uncharacterized protein</fullName>
    </submittedName>
</protein>
<reference evidence="4" key="1">
    <citation type="journal article" date="2019" name="Int. J. Syst. Evol. Microbiol.">
        <title>The Global Catalogue of Microorganisms (GCM) 10K type strain sequencing project: providing services to taxonomists for standard genome sequencing and annotation.</title>
        <authorList>
            <consortium name="The Broad Institute Genomics Platform"/>
            <consortium name="The Broad Institute Genome Sequencing Center for Infectious Disease"/>
            <person name="Wu L."/>
            <person name="Ma J."/>
        </authorList>
    </citation>
    <scope>NUCLEOTIDE SEQUENCE [LARGE SCALE GENOMIC DNA]</scope>
    <source>
        <strain evidence="4">CCUG 60214</strain>
    </source>
</reference>
<keyword evidence="2" id="KW-0812">Transmembrane</keyword>
<dbReference type="RefSeq" id="WP_380724404.1">
    <property type="nucleotide sequence ID" value="NZ_JBHTLK010000086.1"/>
</dbReference>
<comment type="caution">
    <text evidence="3">The sequence shown here is derived from an EMBL/GenBank/DDBJ whole genome shotgun (WGS) entry which is preliminary data.</text>
</comment>